<comment type="subcellular location">
    <subcellularLocation>
        <location evidence="1 11">Golgi apparatus membrane</location>
        <topology evidence="1 11">Single-pass type II membrane protein</topology>
    </subcellularLocation>
</comment>
<dbReference type="InterPro" id="IPR002659">
    <property type="entry name" value="Glyco_trans_31"/>
</dbReference>
<dbReference type="EMBL" id="NEDP02000216">
    <property type="protein sequence ID" value="OWF56340.1"/>
    <property type="molecule type" value="Genomic_DNA"/>
</dbReference>
<evidence type="ECO:0000256" key="9">
    <source>
        <dbReference type="ARBA" id="ARBA00023136"/>
    </source>
</evidence>
<evidence type="ECO:0000313" key="14">
    <source>
        <dbReference type="Proteomes" id="UP000242188"/>
    </source>
</evidence>
<feature type="region of interest" description="Disordered" evidence="12">
    <location>
        <begin position="13"/>
        <end position="32"/>
    </location>
</feature>
<dbReference type="STRING" id="6573.A0A210R5M6"/>
<reference evidence="13 14" key="1">
    <citation type="journal article" date="2017" name="Nat. Ecol. Evol.">
        <title>Scallop genome provides insights into evolution of bilaterian karyotype and development.</title>
        <authorList>
            <person name="Wang S."/>
            <person name="Zhang J."/>
            <person name="Jiao W."/>
            <person name="Li J."/>
            <person name="Xun X."/>
            <person name="Sun Y."/>
            <person name="Guo X."/>
            <person name="Huan P."/>
            <person name="Dong B."/>
            <person name="Zhang L."/>
            <person name="Hu X."/>
            <person name="Sun X."/>
            <person name="Wang J."/>
            <person name="Zhao C."/>
            <person name="Wang Y."/>
            <person name="Wang D."/>
            <person name="Huang X."/>
            <person name="Wang R."/>
            <person name="Lv J."/>
            <person name="Li Y."/>
            <person name="Zhang Z."/>
            <person name="Liu B."/>
            <person name="Lu W."/>
            <person name="Hui Y."/>
            <person name="Liang J."/>
            <person name="Zhou Z."/>
            <person name="Hou R."/>
            <person name="Li X."/>
            <person name="Liu Y."/>
            <person name="Li H."/>
            <person name="Ning X."/>
            <person name="Lin Y."/>
            <person name="Zhao L."/>
            <person name="Xing Q."/>
            <person name="Dou J."/>
            <person name="Li Y."/>
            <person name="Mao J."/>
            <person name="Guo H."/>
            <person name="Dou H."/>
            <person name="Li T."/>
            <person name="Mu C."/>
            <person name="Jiang W."/>
            <person name="Fu Q."/>
            <person name="Fu X."/>
            <person name="Miao Y."/>
            <person name="Liu J."/>
            <person name="Yu Q."/>
            <person name="Li R."/>
            <person name="Liao H."/>
            <person name="Li X."/>
            <person name="Kong Y."/>
            <person name="Jiang Z."/>
            <person name="Chourrout D."/>
            <person name="Li R."/>
            <person name="Bao Z."/>
        </authorList>
    </citation>
    <scope>NUCLEOTIDE SEQUENCE [LARGE SCALE GENOMIC DNA]</scope>
    <source>
        <strain evidence="13 14">PY_sf001</strain>
    </source>
</reference>
<accession>A0A210R5M6</accession>
<evidence type="ECO:0000256" key="11">
    <source>
        <dbReference type="RuleBase" id="RU363063"/>
    </source>
</evidence>
<evidence type="ECO:0000256" key="12">
    <source>
        <dbReference type="SAM" id="MobiDB-lite"/>
    </source>
</evidence>
<dbReference type="OrthoDB" id="2139606at2759"/>
<name>A0A210R5M6_MIZYE</name>
<keyword evidence="14" id="KW-1185">Reference proteome</keyword>
<keyword evidence="9 11" id="KW-0472">Membrane</keyword>
<evidence type="ECO:0000256" key="3">
    <source>
        <dbReference type="ARBA" id="ARBA00022676"/>
    </source>
</evidence>
<dbReference type="Gene3D" id="3.90.550.50">
    <property type="match status" value="1"/>
</dbReference>
<evidence type="ECO:0000256" key="5">
    <source>
        <dbReference type="ARBA" id="ARBA00022692"/>
    </source>
</evidence>
<evidence type="ECO:0000256" key="1">
    <source>
        <dbReference type="ARBA" id="ARBA00004323"/>
    </source>
</evidence>
<dbReference type="PANTHER" id="PTHR11214">
    <property type="entry name" value="BETA-1,3-N-ACETYLGLUCOSAMINYLTRANSFERASE"/>
    <property type="match status" value="1"/>
</dbReference>
<evidence type="ECO:0000256" key="4">
    <source>
        <dbReference type="ARBA" id="ARBA00022679"/>
    </source>
</evidence>
<organism evidence="13 14">
    <name type="scientific">Mizuhopecten yessoensis</name>
    <name type="common">Japanese scallop</name>
    <name type="synonym">Patinopecten yessoensis</name>
    <dbReference type="NCBI Taxonomy" id="6573"/>
    <lineage>
        <taxon>Eukaryota</taxon>
        <taxon>Metazoa</taxon>
        <taxon>Spiralia</taxon>
        <taxon>Lophotrochozoa</taxon>
        <taxon>Mollusca</taxon>
        <taxon>Bivalvia</taxon>
        <taxon>Autobranchia</taxon>
        <taxon>Pteriomorphia</taxon>
        <taxon>Pectinida</taxon>
        <taxon>Pectinoidea</taxon>
        <taxon>Pectinidae</taxon>
        <taxon>Mizuhopecten</taxon>
    </lineage>
</organism>
<dbReference type="GO" id="GO:0006493">
    <property type="term" value="P:protein O-linked glycosylation"/>
    <property type="evidence" value="ECO:0007669"/>
    <property type="project" value="TreeGrafter"/>
</dbReference>
<keyword evidence="5 11" id="KW-0812">Transmembrane</keyword>
<dbReference type="GO" id="GO:0008499">
    <property type="term" value="F:N-acetyl-beta-D-glucosaminide beta-(1,3)-galactosyltransferase activity"/>
    <property type="evidence" value="ECO:0007669"/>
    <property type="project" value="TreeGrafter"/>
</dbReference>
<gene>
    <name evidence="13" type="ORF">KP79_PYT25586</name>
</gene>
<protein>
    <recommendedName>
        <fullName evidence="11">Hexosyltransferase</fullName>
        <ecNumber evidence="11">2.4.1.-</ecNumber>
    </recommendedName>
</protein>
<evidence type="ECO:0000313" key="13">
    <source>
        <dbReference type="EMBL" id="OWF56340.1"/>
    </source>
</evidence>
<evidence type="ECO:0000256" key="6">
    <source>
        <dbReference type="ARBA" id="ARBA00022968"/>
    </source>
</evidence>
<keyword evidence="7 11" id="KW-1133">Transmembrane helix</keyword>
<feature type="transmembrane region" description="Helical" evidence="11">
    <location>
        <begin position="57"/>
        <end position="80"/>
    </location>
</feature>
<dbReference type="EC" id="2.4.1.-" evidence="11"/>
<evidence type="ECO:0000256" key="10">
    <source>
        <dbReference type="ARBA" id="ARBA00023180"/>
    </source>
</evidence>
<evidence type="ECO:0000256" key="2">
    <source>
        <dbReference type="ARBA" id="ARBA00008661"/>
    </source>
</evidence>
<evidence type="ECO:0000256" key="7">
    <source>
        <dbReference type="ARBA" id="ARBA00022989"/>
    </source>
</evidence>
<dbReference type="GO" id="GO:0000139">
    <property type="term" value="C:Golgi membrane"/>
    <property type="evidence" value="ECO:0007669"/>
    <property type="project" value="UniProtKB-SubCell"/>
</dbReference>
<evidence type="ECO:0000256" key="8">
    <source>
        <dbReference type="ARBA" id="ARBA00023034"/>
    </source>
</evidence>
<feature type="compositionally biased region" description="Basic and acidic residues" evidence="12">
    <location>
        <begin position="13"/>
        <end position="26"/>
    </location>
</feature>
<dbReference type="Proteomes" id="UP000242188">
    <property type="component" value="Unassembled WGS sequence"/>
</dbReference>
<dbReference type="Pfam" id="PF01762">
    <property type="entry name" value="Galactosyl_T"/>
    <property type="match status" value="1"/>
</dbReference>
<sequence length="422" mass="48778">MSSSKLTDLLCKGQHDIDPNENHKALTENTDNSSRKGLASFMVSVTVMRRRRTSPQVLLKASITTVLVVTVGFIILYTILLKYFSNTVPYVPEEWERVRSQYHAHHRPKLIPRPMDLDPNNYVTSKIQNKPPKWNISNYDFNNNLGNTKLCRQKYQFLVLIVSTRTEFDRRIAIRNSWCQPQRHNLPPDAWGCVFLLGVGSQQESNSDTVDRQIDLEIKTYNDVLKGSYIDSYRNLTYKVLHGLHWASQSCPTEFVLKTDDDCFVNTHLLHILILHHRDANDLYIGSVSNKPHEVLRDPNSVWYVPEEWYGEEFYPRYASGAGYLLSSDVVTRLIDVSRYRTPIPNEDAFIGILAQDIEVKPLLSGRFTMMSLGWTLCNYLYLVVIHKVLPDQQERMFNNTIAARTSHLCSPAPNEQRLTWN</sequence>
<keyword evidence="4 13" id="KW-0808">Transferase</keyword>
<keyword evidence="6 11" id="KW-0735">Signal-anchor</keyword>
<dbReference type="AlphaFoldDB" id="A0A210R5M6"/>
<proteinExistence type="inferred from homology"/>
<comment type="similarity">
    <text evidence="2 11">Belongs to the glycosyltransferase 31 family.</text>
</comment>
<keyword evidence="3 11" id="KW-0328">Glycosyltransferase</keyword>
<keyword evidence="8 11" id="KW-0333">Golgi apparatus</keyword>
<dbReference type="FunFam" id="3.90.550.50:FF:000001">
    <property type="entry name" value="Hexosyltransferase"/>
    <property type="match status" value="1"/>
</dbReference>
<comment type="caution">
    <text evidence="13">The sequence shown here is derived from an EMBL/GenBank/DDBJ whole genome shotgun (WGS) entry which is preliminary data.</text>
</comment>
<keyword evidence="10" id="KW-0325">Glycoprotein</keyword>
<dbReference type="PANTHER" id="PTHR11214:SF376">
    <property type="entry name" value="HEXOSYLTRANSFERASE"/>
    <property type="match status" value="1"/>
</dbReference>